<keyword evidence="2 9" id="KW-0444">Lipid biosynthesis</keyword>
<dbReference type="InterPro" id="IPR011128">
    <property type="entry name" value="G3P_DH_NAD-dep_N"/>
</dbReference>
<evidence type="ECO:0000313" key="18">
    <source>
        <dbReference type="Proteomes" id="UP000589716"/>
    </source>
</evidence>
<dbReference type="Proteomes" id="UP000589716">
    <property type="component" value="Unassembled WGS sequence"/>
</dbReference>
<feature type="domain" description="Glycerol-3-phosphate dehydrogenase NAD-dependent N-terminal" evidence="15">
    <location>
        <begin position="2"/>
        <end position="167"/>
    </location>
</feature>
<feature type="binding site" evidence="9">
    <location>
        <position position="108"/>
    </location>
    <ligand>
        <name>sn-glycerol 3-phosphate</name>
        <dbReference type="ChEBI" id="CHEBI:57597"/>
    </ligand>
</feature>
<keyword evidence="3 9" id="KW-0521">NADP</keyword>
<evidence type="ECO:0000256" key="6">
    <source>
        <dbReference type="ARBA" id="ARBA00023098"/>
    </source>
</evidence>
<feature type="binding site" evidence="9">
    <location>
        <position position="262"/>
    </location>
    <ligand>
        <name>sn-glycerol 3-phosphate</name>
        <dbReference type="ChEBI" id="CHEBI:57597"/>
    </ligand>
</feature>
<feature type="binding site" evidence="9">
    <location>
        <position position="108"/>
    </location>
    <ligand>
        <name>NADPH</name>
        <dbReference type="ChEBI" id="CHEBI:57783"/>
    </ligand>
</feature>
<keyword evidence="7 9" id="KW-0594">Phospholipid biosynthesis</keyword>
<feature type="binding site" evidence="9">
    <location>
        <position position="287"/>
    </location>
    <ligand>
        <name>NADPH</name>
        <dbReference type="ChEBI" id="CHEBI:57783"/>
    </ligand>
</feature>
<dbReference type="GO" id="GO:0008654">
    <property type="term" value="P:phospholipid biosynthetic process"/>
    <property type="evidence" value="ECO:0007669"/>
    <property type="project" value="UniProtKB-KW"/>
</dbReference>
<protein>
    <recommendedName>
        <fullName evidence="9">Glycerol-3-phosphate dehydrogenase [NAD(P)+]</fullName>
        <ecNumber evidence="9">1.1.1.94</ecNumber>
    </recommendedName>
    <alternativeName>
        <fullName evidence="9">NAD(P)(+)-dependent glycerol-3-phosphate dehydrogenase</fullName>
    </alternativeName>
    <alternativeName>
        <fullName evidence="9">NAD(P)H-dependent dihydroxyacetone-phosphate reductase</fullName>
    </alternativeName>
</protein>
<comment type="subcellular location">
    <subcellularLocation>
        <location evidence="9">Cytoplasm</location>
    </subcellularLocation>
</comment>
<dbReference type="InterPro" id="IPR036291">
    <property type="entry name" value="NAD(P)-bd_dom_sf"/>
</dbReference>
<dbReference type="SUPFAM" id="SSF48179">
    <property type="entry name" value="6-phosphogluconate dehydrogenase C-terminal domain-like"/>
    <property type="match status" value="1"/>
</dbReference>
<comment type="caution">
    <text evidence="17">The sequence shown here is derived from an EMBL/GenBank/DDBJ whole genome shotgun (WGS) entry which is preliminary data.</text>
</comment>
<feature type="binding site" evidence="9">
    <location>
        <position position="289"/>
    </location>
    <ligand>
        <name>NADPH</name>
        <dbReference type="ChEBI" id="CHEBI:57783"/>
    </ligand>
</feature>
<feature type="binding site" evidence="9">
    <location>
        <position position="148"/>
    </location>
    <ligand>
        <name>NADPH</name>
        <dbReference type="ChEBI" id="CHEBI:57783"/>
    </ligand>
</feature>
<dbReference type="Gene3D" id="3.40.50.720">
    <property type="entry name" value="NAD(P)-binding Rossmann-like Domain"/>
    <property type="match status" value="1"/>
</dbReference>
<dbReference type="FunFam" id="1.10.1040.10:FF:000001">
    <property type="entry name" value="Glycerol-3-phosphate dehydrogenase [NAD(P)+]"/>
    <property type="match status" value="1"/>
</dbReference>
<keyword evidence="18" id="KW-1185">Reference proteome</keyword>
<dbReference type="SUPFAM" id="SSF51735">
    <property type="entry name" value="NAD(P)-binding Rossmann-fold domains"/>
    <property type="match status" value="1"/>
</dbReference>
<evidence type="ECO:0000256" key="9">
    <source>
        <dbReference type="HAMAP-Rule" id="MF_00394"/>
    </source>
</evidence>
<comment type="function">
    <text evidence="9">Catalyzes the reduction of the glycolytic intermediate dihydroxyacetone phosphate (DHAP) to sn-glycerol 3-phosphate (G3P), the key precursor for phospholipid synthesis.</text>
</comment>
<feature type="binding site" evidence="12">
    <location>
        <begin position="7"/>
        <end position="12"/>
    </location>
    <ligand>
        <name>NAD(+)</name>
        <dbReference type="ChEBI" id="CHEBI:57540"/>
    </ligand>
</feature>
<comment type="catalytic activity">
    <reaction evidence="9">
        <text>sn-glycerol 3-phosphate + NAD(+) = dihydroxyacetone phosphate + NADH + H(+)</text>
        <dbReference type="Rhea" id="RHEA:11092"/>
        <dbReference type="ChEBI" id="CHEBI:15378"/>
        <dbReference type="ChEBI" id="CHEBI:57540"/>
        <dbReference type="ChEBI" id="CHEBI:57597"/>
        <dbReference type="ChEBI" id="CHEBI:57642"/>
        <dbReference type="ChEBI" id="CHEBI:57945"/>
        <dbReference type="EC" id="1.1.1.94"/>
    </reaction>
</comment>
<comment type="similarity">
    <text evidence="1 9 13">Belongs to the NAD-dependent glycerol-3-phosphate dehydrogenase family.</text>
</comment>
<keyword evidence="6 9" id="KW-0443">Lipid metabolism</keyword>
<dbReference type="EMBL" id="JACCKX010000001">
    <property type="protein sequence ID" value="NZA02567.1"/>
    <property type="molecule type" value="Genomic_DNA"/>
</dbReference>
<evidence type="ECO:0000256" key="10">
    <source>
        <dbReference type="PIRSR" id="PIRSR000114-1"/>
    </source>
</evidence>
<dbReference type="GO" id="GO:0005975">
    <property type="term" value="P:carbohydrate metabolic process"/>
    <property type="evidence" value="ECO:0007669"/>
    <property type="project" value="InterPro"/>
</dbReference>
<dbReference type="GO" id="GO:0046168">
    <property type="term" value="P:glycerol-3-phosphate catabolic process"/>
    <property type="evidence" value="ECO:0007669"/>
    <property type="project" value="InterPro"/>
</dbReference>
<evidence type="ECO:0000256" key="7">
    <source>
        <dbReference type="ARBA" id="ARBA00023209"/>
    </source>
</evidence>
<feature type="binding site" evidence="9">
    <location>
        <position position="263"/>
    </location>
    <ligand>
        <name>sn-glycerol 3-phosphate</name>
        <dbReference type="ChEBI" id="CHEBI:57597"/>
    </ligand>
</feature>
<comment type="caution">
    <text evidence="9">Lacks conserved residue(s) required for the propagation of feature annotation.</text>
</comment>
<evidence type="ECO:0000256" key="1">
    <source>
        <dbReference type="ARBA" id="ARBA00011009"/>
    </source>
</evidence>
<dbReference type="PIRSF" id="PIRSF000114">
    <property type="entry name" value="Glycerol-3-P_dh"/>
    <property type="match status" value="1"/>
</dbReference>
<evidence type="ECO:0000256" key="13">
    <source>
        <dbReference type="RuleBase" id="RU000437"/>
    </source>
</evidence>
<dbReference type="EC" id="1.1.1.94" evidence="9"/>
<dbReference type="RefSeq" id="WP_180550891.1">
    <property type="nucleotide sequence ID" value="NZ_JACCKX010000001.1"/>
</dbReference>
<feature type="domain" description="Glycerol-3-phosphate dehydrogenase NAD-dependent C-terminal" evidence="16">
    <location>
        <begin position="188"/>
        <end position="328"/>
    </location>
</feature>
<dbReference type="InterPro" id="IPR008927">
    <property type="entry name" value="6-PGluconate_DH-like_C_sf"/>
</dbReference>
<dbReference type="HAMAP" id="MF_00394">
    <property type="entry name" value="NAD_Glyc3P_dehydrog"/>
    <property type="match status" value="1"/>
</dbReference>
<evidence type="ECO:0000256" key="3">
    <source>
        <dbReference type="ARBA" id="ARBA00022857"/>
    </source>
</evidence>
<evidence type="ECO:0000259" key="15">
    <source>
        <dbReference type="Pfam" id="PF01210"/>
    </source>
</evidence>
<evidence type="ECO:0000256" key="5">
    <source>
        <dbReference type="ARBA" id="ARBA00023027"/>
    </source>
</evidence>
<feature type="binding site" evidence="9">
    <location>
        <position position="144"/>
    </location>
    <ligand>
        <name>sn-glycerol 3-phosphate</name>
        <dbReference type="ChEBI" id="CHEBI:57597"/>
    </ligand>
</feature>
<organism evidence="17 18">
    <name type="scientific">Ottowia beijingensis</name>
    <dbReference type="NCBI Taxonomy" id="1207057"/>
    <lineage>
        <taxon>Bacteria</taxon>
        <taxon>Pseudomonadati</taxon>
        <taxon>Pseudomonadota</taxon>
        <taxon>Betaproteobacteria</taxon>
        <taxon>Burkholderiales</taxon>
        <taxon>Comamonadaceae</taxon>
        <taxon>Ottowia</taxon>
    </lineage>
</organism>
<evidence type="ECO:0000256" key="11">
    <source>
        <dbReference type="PIRSR" id="PIRSR000114-2"/>
    </source>
</evidence>
<feature type="binding site" evidence="9">
    <location>
        <position position="50"/>
    </location>
    <ligand>
        <name>NADPH</name>
        <dbReference type="ChEBI" id="CHEBI:57783"/>
    </ligand>
</feature>
<feature type="binding site" evidence="11">
    <location>
        <position position="108"/>
    </location>
    <ligand>
        <name>substrate</name>
    </ligand>
</feature>
<comment type="pathway">
    <text evidence="9">Membrane lipid metabolism; glycerophospholipid metabolism.</text>
</comment>
<dbReference type="UniPathway" id="UPA00940"/>
<evidence type="ECO:0000256" key="8">
    <source>
        <dbReference type="ARBA" id="ARBA00023264"/>
    </source>
</evidence>
<dbReference type="GO" id="GO:0006650">
    <property type="term" value="P:glycerophospholipid metabolic process"/>
    <property type="evidence" value="ECO:0007669"/>
    <property type="project" value="UniProtKB-UniRule"/>
</dbReference>
<dbReference type="GO" id="GO:0005829">
    <property type="term" value="C:cytosol"/>
    <property type="evidence" value="ECO:0007669"/>
    <property type="project" value="TreeGrafter"/>
</dbReference>
<feature type="active site" description="Proton acceptor" evidence="9 10">
    <location>
        <position position="199"/>
    </location>
</feature>
<dbReference type="Pfam" id="PF01210">
    <property type="entry name" value="NAD_Gly3P_dh_N"/>
    <property type="match status" value="1"/>
</dbReference>
<dbReference type="GO" id="GO:0046167">
    <property type="term" value="P:glycerol-3-phosphate biosynthetic process"/>
    <property type="evidence" value="ECO:0007669"/>
    <property type="project" value="UniProtKB-UniRule"/>
</dbReference>
<dbReference type="NCBIfam" id="NF000942">
    <property type="entry name" value="PRK00094.1-4"/>
    <property type="match status" value="1"/>
</dbReference>
<feature type="binding site" evidence="9">
    <location>
        <position position="11"/>
    </location>
    <ligand>
        <name>NADPH</name>
        <dbReference type="ChEBI" id="CHEBI:57783"/>
    </ligand>
</feature>
<dbReference type="PANTHER" id="PTHR11728:SF1">
    <property type="entry name" value="GLYCEROL-3-PHOSPHATE DEHYDROGENASE [NAD(+)] 2, CHLOROPLASTIC"/>
    <property type="match status" value="1"/>
</dbReference>
<feature type="binding site" evidence="9">
    <location>
        <position position="264"/>
    </location>
    <ligand>
        <name>sn-glycerol 3-phosphate</name>
        <dbReference type="ChEBI" id="CHEBI:57597"/>
    </ligand>
</feature>
<feature type="binding site" evidence="11">
    <location>
        <begin position="263"/>
        <end position="264"/>
    </location>
    <ligand>
        <name>substrate</name>
    </ligand>
</feature>
<dbReference type="InterPro" id="IPR006109">
    <property type="entry name" value="G3P_DH_NAD-dep_C"/>
</dbReference>
<keyword evidence="9" id="KW-0547">Nucleotide-binding</keyword>
<dbReference type="NCBIfam" id="NF000940">
    <property type="entry name" value="PRK00094.1-2"/>
    <property type="match status" value="1"/>
</dbReference>
<dbReference type="AlphaFoldDB" id="A0A853IXA9"/>
<proteinExistence type="inferred from homology"/>
<sequence length="354" mass="36714">MKIIVIGAGAWGTALAVSAARNPAGHHVVLWARDGAQAEAMDDTRENARYLPGIPLPRELNVRGGDVGTLMQAVPQADLIIVATPVAGLRPTLALLREVRVPIGWLCKGFEPAQNPQAPNPFGLMPHEIQAQVAPALQAGALSGPSFAQEVARGQPTALVAASRQPHVRQALVDGFHGPTLRVYGNEDLTGVEVGGAVKNVLAIATGLADGLNLGLNARAALITRGLAETARLGGALGAQAETFMGLSGLGDLVLTATGDLSRNRRVGLLLAEGQTLDEAVQSLGHVAEGVYSARTVLQRARHLGVEMPITECVVALLDGQLKPVEAVAALMGRDPKGNCCERMGAAYSLVDAL</sequence>
<evidence type="ECO:0000256" key="4">
    <source>
        <dbReference type="ARBA" id="ARBA00023002"/>
    </source>
</evidence>
<gene>
    <name evidence="9" type="primary">gpsA</name>
    <name evidence="17" type="ORF">H0I39_13775</name>
</gene>
<evidence type="ECO:0000256" key="14">
    <source>
        <dbReference type="RuleBase" id="RU000439"/>
    </source>
</evidence>
<dbReference type="PANTHER" id="PTHR11728">
    <property type="entry name" value="GLYCEROL-3-PHOSPHATE DEHYDROGENASE"/>
    <property type="match status" value="1"/>
</dbReference>
<evidence type="ECO:0000313" key="17">
    <source>
        <dbReference type="EMBL" id="NZA02567.1"/>
    </source>
</evidence>
<dbReference type="Pfam" id="PF07479">
    <property type="entry name" value="NAD_Gly3P_dh_C"/>
    <property type="match status" value="1"/>
</dbReference>
<evidence type="ECO:0000259" key="16">
    <source>
        <dbReference type="Pfam" id="PF07479"/>
    </source>
</evidence>
<dbReference type="PRINTS" id="PR00077">
    <property type="entry name" value="GPDHDRGNASE"/>
</dbReference>
<dbReference type="GO" id="GO:0051287">
    <property type="term" value="F:NAD binding"/>
    <property type="evidence" value="ECO:0007669"/>
    <property type="project" value="InterPro"/>
</dbReference>
<feature type="binding site" evidence="9">
    <location>
        <position position="33"/>
    </location>
    <ligand>
        <name>NADPH</name>
        <dbReference type="ChEBI" id="CHEBI:57783"/>
    </ligand>
</feature>
<name>A0A853IXA9_9BURK</name>
<keyword evidence="5 9" id="KW-0520">NAD</keyword>
<dbReference type="PROSITE" id="PS00957">
    <property type="entry name" value="NAD_G3PDH"/>
    <property type="match status" value="1"/>
</dbReference>
<feature type="binding site" evidence="9">
    <location>
        <position position="199"/>
    </location>
    <ligand>
        <name>sn-glycerol 3-phosphate</name>
        <dbReference type="ChEBI" id="CHEBI:57597"/>
    </ligand>
</feature>
<comment type="catalytic activity">
    <reaction evidence="9 14">
        <text>sn-glycerol 3-phosphate + NADP(+) = dihydroxyacetone phosphate + NADPH + H(+)</text>
        <dbReference type="Rhea" id="RHEA:11096"/>
        <dbReference type="ChEBI" id="CHEBI:15378"/>
        <dbReference type="ChEBI" id="CHEBI:57597"/>
        <dbReference type="ChEBI" id="CHEBI:57642"/>
        <dbReference type="ChEBI" id="CHEBI:57783"/>
        <dbReference type="ChEBI" id="CHEBI:58349"/>
        <dbReference type="EC" id="1.1.1.94"/>
    </reaction>
</comment>
<dbReference type="Gene3D" id="1.10.1040.10">
    <property type="entry name" value="N-(1-d-carboxylethyl)-l-norvaline Dehydrogenase, domain 2"/>
    <property type="match status" value="1"/>
</dbReference>
<accession>A0A853IXA9</accession>
<evidence type="ECO:0000256" key="2">
    <source>
        <dbReference type="ARBA" id="ARBA00022516"/>
    </source>
</evidence>
<dbReference type="InterPro" id="IPR013328">
    <property type="entry name" value="6PGD_dom2"/>
</dbReference>
<feature type="binding site" evidence="12">
    <location>
        <position position="148"/>
    </location>
    <ligand>
        <name>NAD(+)</name>
        <dbReference type="ChEBI" id="CHEBI:57540"/>
    </ligand>
</feature>
<dbReference type="InterPro" id="IPR006168">
    <property type="entry name" value="G3P_DH_NAD-dep"/>
</dbReference>
<reference evidence="17 18" key="1">
    <citation type="submission" date="2020-07" db="EMBL/GenBank/DDBJ databases">
        <authorList>
            <person name="Maaloum M."/>
        </authorList>
    </citation>
    <scope>NUCLEOTIDE SEQUENCE [LARGE SCALE GENOMIC DNA]</scope>
    <source>
        <strain evidence="17 18">GCS-AN-3</strain>
    </source>
</reference>
<keyword evidence="4 9" id="KW-0560">Oxidoreductase</keyword>
<keyword evidence="9" id="KW-0963">Cytoplasm</keyword>
<feature type="binding site" evidence="9">
    <location>
        <position position="146"/>
    </location>
    <ligand>
        <name>sn-glycerol 3-phosphate</name>
        <dbReference type="ChEBI" id="CHEBI:57597"/>
    </ligand>
</feature>
<evidence type="ECO:0000256" key="12">
    <source>
        <dbReference type="PIRSR" id="PIRSR000114-3"/>
    </source>
</evidence>
<feature type="binding site" evidence="9">
    <location>
        <position position="263"/>
    </location>
    <ligand>
        <name>NADPH</name>
        <dbReference type="ChEBI" id="CHEBI:57783"/>
    </ligand>
</feature>
<dbReference type="GO" id="GO:0047952">
    <property type="term" value="F:glycerol-3-phosphate dehydrogenase [NAD(P)+] activity"/>
    <property type="evidence" value="ECO:0007669"/>
    <property type="project" value="UniProtKB-UniRule"/>
</dbReference>
<feature type="binding site" evidence="12">
    <location>
        <position position="263"/>
    </location>
    <ligand>
        <name>NAD(+)</name>
        <dbReference type="ChEBI" id="CHEBI:57540"/>
    </ligand>
</feature>
<keyword evidence="8 9" id="KW-1208">Phospholipid metabolism</keyword>
<feature type="binding site" evidence="9">
    <location>
        <position position="252"/>
    </location>
    <ligand>
        <name>sn-glycerol 3-phosphate</name>
        <dbReference type="ChEBI" id="CHEBI:57597"/>
    </ligand>
</feature>